<dbReference type="SUPFAM" id="SSF54631">
    <property type="entry name" value="CBS-domain pair"/>
    <property type="match status" value="1"/>
</dbReference>
<gene>
    <name evidence="3" type="ORF">BTN85_1879</name>
</gene>
<dbReference type="EMBL" id="MSDW01000002">
    <property type="protein sequence ID" value="OKY77231.1"/>
    <property type="molecule type" value="Genomic_DNA"/>
</dbReference>
<reference evidence="3" key="1">
    <citation type="submission" date="2016-12" db="EMBL/GenBank/DDBJ databases">
        <title>Discovery of methanogenic haloarchaea.</title>
        <authorList>
            <person name="Sorokin D.Y."/>
            <person name="Makarova K.S."/>
            <person name="Abbas B."/>
            <person name="Ferrer M."/>
            <person name="Golyshin P.N."/>
        </authorList>
    </citation>
    <scope>NUCLEOTIDE SEQUENCE [LARGE SCALE GENOMIC DNA]</scope>
    <source>
        <strain evidence="3">HMET1</strain>
    </source>
</reference>
<evidence type="ECO:0000259" key="2">
    <source>
        <dbReference type="PROSITE" id="PS51371"/>
    </source>
</evidence>
<organism evidence="3 4">
    <name type="scientific">Methanohalarchaeum thermophilum</name>
    <dbReference type="NCBI Taxonomy" id="1903181"/>
    <lineage>
        <taxon>Archaea</taxon>
        <taxon>Methanobacteriati</taxon>
        <taxon>Methanobacteriota</taxon>
        <taxon>Methanonatronarchaeia</taxon>
        <taxon>Methanonatronarchaeales</taxon>
        <taxon>Methanonatronarchaeaceae</taxon>
        <taxon>Candidatus Methanohalarchaeum</taxon>
    </lineage>
</organism>
<keyword evidence="1" id="KW-0129">CBS domain</keyword>
<feature type="domain" description="CBS" evidence="2">
    <location>
        <begin position="6"/>
        <end position="58"/>
    </location>
</feature>
<evidence type="ECO:0000256" key="1">
    <source>
        <dbReference type="PROSITE-ProRule" id="PRU00703"/>
    </source>
</evidence>
<dbReference type="InParanoid" id="A0A1Q6DSC1"/>
<dbReference type="PROSITE" id="PS51371">
    <property type="entry name" value="CBS"/>
    <property type="match status" value="1"/>
</dbReference>
<keyword evidence="4" id="KW-1185">Reference proteome</keyword>
<protein>
    <submittedName>
        <fullName evidence="3">CBS domain containing protein</fullName>
    </submittedName>
</protein>
<evidence type="ECO:0000313" key="3">
    <source>
        <dbReference type="EMBL" id="OKY77231.1"/>
    </source>
</evidence>
<evidence type="ECO:0000313" key="4">
    <source>
        <dbReference type="Proteomes" id="UP000185744"/>
    </source>
</evidence>
<dbReference type="Proteomes" id="UP000185744">
    <property type="component" value="Unassembled WGS sequence"/>
</dbReference>
<name>A0A1Q6DSC1_METT1</name>
<comment type="caution">
    <text evidence="3">The sequence shown here is derived from an EMBL/GenBank/DDBJ whole genome shotgun (WGS) entry which is preliminary data.</text>
</comment>
<dbReference type="SMART" id="SM00116">
    <property type="entry name" value="CBS"/>
    <property type="match status" value="1"/>
</dbReference>
<proteinExistence type="predicted"/>
<dbReference type="InterPro" id="IPR046342">
    <property type="entry name" value="CBS_dom_sf"/>
</dbReference>
<sequence length="58" mass="6213">MLVKEITQKPVLTVPVSQEVTKVALTLRENEVGSAVVTRNKPIGIITETDIVGAVAKK</sequence>
<dbReference type="Pfam" id="PF00571">
    <property type="entry name" value="CBS"/>
    <property type="match status" value="1"/>
</dbReference>
<dbReference type="AlphaFoldDB" id="A0A1Q6DSC1"/>
<dbReference type="STRING" id="1903181.BTN85_1879"/>
<dbReference type="Gene3D" id="3.10.580.10">
    <property type="entry name" value="CBS-domain"/>
    <property type="match status" value="1"/>
</dbReference>
<accession>A0A1Q6DSC1</accession>
<dbReference type="InterPro" id="IPR000644">
    <property type="entry name" value="CBS_dom"/>
</dbReference>